<dbReference type="SMART" id="SM00382">
    <property type="entry name" value="AAA"/>
    <property type="match status" value="1"/>
</dbReference>
<dbReference type="PANTHER" id="PTHR43582:SF2">
    <property type="entry name" value="LINEARMYCIN RESISTANCE ATP-BINDING PROTEIN LNRL"/>
    <property type="match status" value="1"/>
</dbReference>
<dbReference type="InterPro" id="IPR017871">
    <property type="entry name" value="ABC_transporter-like_CS"/>
</dbReference>
<gene>
    <name evidence="4" type="ORF">SAMN02746066_02234</name>
</gene>
<dbReference type="Pfam" id="PF00005">
    <property type="entry name" value="ABC_tran"/>
    <property type="match status" value="1"/>
</dbReference>
<evidence type="ECO:0000256" key="2">
    <source>
        <dbReference type="ARBA" id="ARBA00022840"/>
    </source>
</evidence>
<dbReference type="STRING" id="1120996.SAMN02746066_02234"/>
<dbReference type="SUPFAM" id="SSF52540">
    <property type="entry name" value="P-loop containing nucleoside triphosphate hydrolases"/>
    <property type="match status" value="1"/>
</dbReference>
<sequence length="307" mass="34380">MILDVKKITKKYNKLVAVNDISLQLEENEILGLLGPNGAGKSTFINMILGLTKVDSGTIEIFEKKLNRIIKKKIGYVPQDIAVCNELNAYDNVMFFGKLYGLRGDKLKESVKKAMEFTGLWERRKESPKKYSGGMKRRLNIACAIVHEPQLLIMDEPTVGVDPQSRNNILETIKKLNESGTTVIYTSHYMEEIEEICTKVAIIDNGELIIEGTSDSIKNEVLTEKLVRLQLEDEIEKSIELINDIEGVISLSISGDTVTIKSKKEIDNLAIIIEKLVKANIKIISINIEQPTLEAAFLSLTGKTLRD</sequence>
<dbReference type="EMBL" id="FRCP01000011">
    <property type="protein sequence ID" value="SHM51605.1"/>
    <property type="molecule type" value="Genomic_DNA"/>
</dbReference>
<keyword evidence="1" id="KW-0547">Nucleotide-binding</keyword>
<dbReference type="Gene3D" id="3.40.50.300">
    <property type="entry name" value="P-loop containing nucleotide triphosphate hydrolases"/>
    <property type="match status" value="1"/>
</dbReference>
<reference evidence="4 5" key="1">
    <citation type="submission" date="2016-11" db="EMBL/GenBank/DDBJ databases">
        <authorList>
            <person name="Jaros S."/>
            <person name="Januszkiewicz K."/>
            <person name="Wedrychowicz H."/>
        </authorList>
    </citation>
    <scope>NUCLEOTIDE SEQUENCE [LARGE SCALE GENOMIC DNA]</scope>
    <source>
        <strain evidence="4 5">DSM 15930</strain>
    </source>
</reference>
<dbReference type="Proteomes" id="UP000184038">
    <property type="component" value="Unassembled WGS sequence"/>
</dbReference>
<dbReference type="PANTHER" id="PTHR43582">
    <property type="entry name" value="LINEARMYCIN RESISTANCE ATP-BINDING PROTEIN LNRL"/>
    <property type="match status" value="1"/>
</dbReference>
<accession>A0A1M7JF49</accession>
<organism evidence="4 5">
    <name type="scientific">Anaerosporobacter mobilis DSM 15930</name>
    <dbReference type="NCBI Taxonomy" id="1120996"/>
    <lineage>
        <taxon>Bacteria</taxon>
        <taxon>Bacillati</taxon>
        <taxon>Bacillota</taxon>
        <taxon>Clostridia</taxon>
        <taxon>Lachnospirales</taxon>
        <taxon>Lachnospiraceae</taxon>
        <taxon>Anaerosporobacter</taxon>
    </lineage>
</organism>
<evidence type="ECO:0000259" key="3">
    <source>
        <dbReference type="PROSITE" id="PS50893"/>
    </source>
</evidence>
<dbReference type="PROSITE" id="PS00211">
    <property type="entry name" value="ABC_TRANSPORTER_1"/>
    <property type="match status" value="1"/>
</dbReference>
<dbReference type="GO" id="GO:0016887">
    <property type="term" value="F:ATP hydrolysis activity"/>
    <property type="evidence" value="ECO:0007669"/>
    <property type="project" value="InterPro"/>
</dbReference>
<dbReference type="GO" id="GO:0005524">
    <property type="term" value="F:ATP binding"/>
    <property type="evidence" value="ECO:0007669"/>
    <property type="project" value="UniProtKB-KW"/>
</dbReference>
<dbReference type="AlphaFoldDB" id="A0A1M7JF49"/>
<feature type="domain" description="ABC transporter" evidence="3">
    <location>
        <begin position="3"/>
        <end position="230"/>
    </location>
</feature>
<dbReference type="InterPro" id="IPR003439">
    <property type="entry name" value="ABC_transporter-like_ATP-bd"/>
</dbReference>
<evidence type="ECO:0000256" key="1">
    <source>
        <dbReference type="ARBA" id="ARBA00022741"/>
    </source>
</evidence>
<dbReference type="InterPro" id="IPR027417">
    <property type="entry name" value="P-loop_NTPase"/>
</dbReference>
<keyword evidence="5" id="KW-1185">Reference proteome</keyword>
<evidence type="ECO:0000313" key="4">
    <source>
        <dbReference type="EMBL" id="SHM51605.1"/>
    </source>
</evidence>
<evidence type="ECO:0000313" key="5">
    <source>
        <dbReference type="Proteomes" id="UP000184038"/>
    </source>
</evidence>
<dbReference type="InterPro" id="IPR003593">
    <property type="entry name" value="AAA+_ATPase"/>
</dbReference>
<keyword evidence="2 4" id="KW-0067">ATP-binding</keyword>
<protein>
    <submittedName>
        <fullName evidence="4">ABC-2 type transport system ATP-binding protein</fullName>
    </submittedName>
</protein>
<dbReference type="RefSeq" id="WP_073287640.1">
    <property type="nucleotide sequence ID" value="NZ_FRCP01000011.1"/>
</dbReference>
<dbReference type="OrthoDB" id="9804819at2"/>
<proteinExistence type="predicted"/>
<name>A0A1M7JF49_9FIRM</name>
<dbReference type="PROSITE" id="PS50893">
    <property type="entry name" value="ABC_TRANSPORTER_2"/>
    <property type="match status" value="1"/>
</dbReference>